<proteinExistence type="predicted"/>
<sequence>MQQQQIKIAEIISGTQYPQKQPIQSPILKLSKMQRPTTKREAIRNEQVDLSPSMLQKLRDKIIEQEKTIHILRNRKNQRYQVTDLHHLMERTQEPLGACDVAFDEEIEKSEPYKDTAKILHSTSLSKQKVPESTSPEYVIPNLSPFQVKIIQKKEQNTGLMISSFPVGKKKKSQTELKQIGIKLGNLFYEDQALIASNHFPQKPLSTLAYPNSNRQARLSGRKTSKRTELCVHNAQKFENKAAYSNLYGQNPIIVHALSRTRSQDKALNSQKSLRSSVNESKQNQAVNMQNRSSEGVNNQDVFKNGINASYQTEQVTFRPLNGESKQQQTPYQNFQKSRNINDLRQNSLNTKANSNSMGSVKKAGSRRRPLNYSFVQLYNRHRLTKVGPSFSVSEITIPQPPPLFSHASQQRKLFDPSEQQKRPEDDGPQQYILKGNSLIRGKSLSRENKNLCKRSDSEKMQESHPYQNSSKGLQLQKIAQLPQVLYQNGRRVKSTVRSSKNASTEVVGVKIEEFLTIPQVNPIPSKDVSIEQKRPIQVDIKNEVSTFQNFSDNLFQAAVGQCQISITRDEQINESLDLSTKSYRRSVVLQNSIDYADKARQLREEIKSLKSGLSIDTLILSQNNGQSVRASNLKSPKKSFKQKRLKPQYVINQDLDDTMWQYSGCEAARAVDFFRQSPATTTQCNDSN</sequence>
<feature type="compositionally biased region" description="Polar residues" evidence="1">
    <location>
        <begin position="266"/>
        <end position="300"/>
    </location>
</feature>
<feature type="compositionally biased region" description="Basic and acidic residues" evidence="1">
    <location>
        <begin position="445"/>
        <end position="463"/>
    </location>
</feature>
<evidence type="ECO:0000256" key="1">
    <source>
        <dbReference type="SAM" id="MobiDB-lite"/>
    </source>
</evidence>
<evidence type="ECO:0000313" key="3">
    <source>
        <dbReference type="Proteomes" id="UP000785679"/>
    </source>
</evidence>
<protein>
    <submittedName>
        <fullName evidence="2">Uncharacterized protein</fullName>
    </submittedName>
</protein>
<feature type="region of interest" description="Disordered" evidence="1">
    <location>
        <begin position="264"/>
        <end position="300"/>
    </location>
</feature>
<name>A0A8J8T5Z9_HALGN</name>
<comment type="caution">
    <text evidence="2">The sequence shown here is derived from an EMBL/GenBank/DDBJ whole genome shotgun (WGS) entry which is preliminary data.</text>
</comment>
<organism evidence="2 3">
    <name type="scientific">Halteria grandinella</name>
    <dbReference type="NCBI Taxonomy" id="5974"/>
    <lineage>
        <taxon>Eukaryota</taxon>
        <taxon>Sar</taxon>
        <taxon>Alveolata</taxon>
        <taxon>Ciliophora</taxon>
        <taxon>Intramacronucleata</taxon>
        <taxon>Spirotrichea</taxon>
        <taxon>Stichotrichia</taxon>
        <taxon>Sporadotrichida</taxon>
        <taxon>Halteriidae</taxon>
        <taxon>Halteria</taxon>
    </lineage>
</organism>
<dbReference type="Proteomes" id="UP000785679">
    <property type="component" value="Unassembled WGS sequence"/>
</dbReference>
<dbReference type="EMBL" id="RRYP01004757">
    <property type="protein sequence ID" value="TNV82608.1"/>
    <property type="molecule type" value="Genomic_DNA"/>
</dbReference>
<dbReference type="AlphaFoldDB" id="A0A8J8T5Z9"/>
<feature type="region of interest" description="Disordered" evidence="1">
    <location>
        <begin position="402"/>
        <end position="473"/>
    </location>
</feature>
<reference evidence="2" key="1">
    <citation type="submission" date="2019-06" db="EMBL/GenBank/DDBJ databases">
        <authorList>
            <person name="Zheng W."/>
        </authorList>
    </citation>
    <scope>NUCLEOTIDE SEQUENCE</scope>
    <source>
        <strain evidence="2">QDHG01</strain>
    </source>
</reference>
<keyword evidence="3" id="KW-1185">Reference proteome</keyword>
<accession>A0A8J8T5Z9</accession>
<feature type="compositionally biased region" description="Basic and acidic residues" evidence="1">
    <location>
        <begin position="413"/>
        <end position="426"/>
    </location>
</feature>
<gene>
    <name evidence="2" type="ORF">FGO68_gene5886</name>
</gene>
<evidence type="ECO:0000313" key="2">
    <source>
        <dbReference type="EMBL" id="TNV82608.1"/>
    </source>
</evidence>